<feature type="compositionally biased region" description="Polar residues" evidence="1">
    <location>
        <begin position="112"/>
        <end position="122"/>
    </location>
</feature>
<name>A0ABP4G8L2_9ACTN</name>
<feature type="signal peptide" evidence="3">
    <location>
        <begin position="1"/>
        <end position="34"/>
    </location>
</feature>
<evidence type="ECO:0000256" key="1">
    <source>
        <dbReference type="SAM" id="MobiDB-lite"/>
    </source>
</evidence>
<proteinExistence type="predicted"/>
<accession>A0ABP4G8L2</accession>
<evidence type="ECO:0008006" key="6">
    <source>
        <dbReference type="Google" id="ProtNLM"/>
    </source>
</evidence>
<protein>
    <recommendedName>
        <fullName evidence="6">LPXTG-motif cell wall-anchored protein</fullName>
    </recommendedName>
</protein>
<evidence type="ECO:0000256" key="3">
    <source>
        <dbReference type="SAM" id="SignalP"/>
    </source>
</evidence>
<dbReference type="Proteomes" id="UP001500037">
    <property type="component" value="Unassembled WGS sequence"/>
</dbReference>
<reference evidence="5" key="1">
    <citation type="journal article" date="2019" name="Int. J. Syst. Evol. Microbiol.">
        <title>The Global Catalogue of Microorganisms (GCM) 10K type strain sequencing project: providing services to taxonomists for standard genome sequencing and annotation.</title>
        <authorList>
            <consortium name="The Broad Institute Genomics Platform"/>
            <consortium name="The Broad Institute Genome Sequencing Center for Infectious Disease"/>
            <person name="Wu L."/>
            <person name="Ma J."/>
        </authorList>
    </citation>
    <scope>NUCLEOTIDE SEQUENCE [LARGE SCALE GENOMIC DNA]</scope>
    <source>
        <strain evidence="5">JCM 13004</strain>
    </source>
</reference>
<dbReference type="EMBL" id="BAAALF010000003">
    <property type="protein sequence ID" value="GAA1216843.1"/>
    <property type="molecule type" value="Genomic_DNA"/>
</dbReference>
<sequence>MVMARQRLISGRTLAGAATLAVLSTGLLATAASAHTFDMTTTCSSVTIDLTSYQAKADNEVSLTLDGEKKLDKVKFDTAFHQVFTVPTDHPKPITAVLVVYTSDDPKGENHWSGTETKTLQVCPTPTPTPTPSPTTAPPSPSPSPSSVAPTTPAPTTAAPSTVAPASARPSSAAPTSAAPVVATSAVPKPSSTAPSLAFTGGGSNAGLIAGVGAAVLVVGGGLVYVGRRRPDGRH</sequence>
<keyword evidence="5" id="KW-1185">Reference proteome</keyword>
<feature type="chain" id="PRO_5046336528" description="LPXTG-motif cell wall-anchored protein" evidence="3">
    <location>
        <begin position="35"/>
        <end position="235"/>
    </location>
</feature>
<keyword evidence="2" id="KW-0812">Transmembrane</keyword>
<comment type="caution">
    <text evidence="4">The sequence shown here is derived from an EMBL/GenBank/DDBJ whole genome shotgun (WGS) entry which is preliminary data.</text>
</comment>
<evidence type="ECO:0000313" key="4">
    <source>
        <dbReference type="EMBL" id="GAA1216843.1"/>
    </source>
</evidence>
<evidence type="ECO:0000313" key="5">
    <source>
        <dbReference type="Proteomes" id="UP001500037"/>
    </source>
</evidence>
<feature type="transmembrane region" description="Helical" evidence="2">
    <location>
        <begin position="206"/>
        <end position="226"/>
    </location>
</feature>
<evidence type="ECO:0000256" key="2">
    <source>
        <dbReference type="SAM" id="Phobius"/>
    </source>
</evidence>
<feature type="compositionally biased region" description="Pro residues" evidence="1">
    <location>
        <begin position="125"/>
        <end position="144"/>
    </location>
</feature>
<keyword evidence="2" id="KW-0472">Membrane</keyword>
<keyword evidence="2" id="KW-1133">Transmembrane helix</keyword>
<feature type="region of interest" description="Disordered" evidence="1">
    <location>
        <begin position="106"/>
        <end position="175"/>
    </location>
</feature>
<keyword evidence="3" id="KW-0732">Signal</keyword>
<feature type="compositionally biased region" description="Low complexity" evidence="1">
    <location>
        <begin position="145"/>
        <end position="175"/>
    </location>
</feature>
<organism evidence="4 5">
    <name type="scientific">Kitasatospora nipponensis</name>
    <dbReference type="NCBI Taxonomy" id="258049"/>
    <lineage>
        <taxon>Bacteria</taxon>
        <taxon>Bacillati</taxon>
        <taxon>Actinomycetota</taxon>
        <taxon>Actinomycetes</taxon>
        <taxon>Kitasatosporales</taxon>
        <taxon>Streptomycetaceae</taxon>
        <taxon>Kitasatospora</taxon>
    </lineage>
</organism>
<gene>
    <name evidence="4" type="ORF">GCM10009665_03410</name>
</gene>